<comment type="caution">
    <text evidence="3">The sequence shown here is derived from an EMBL/GenBank/DDBJ whole genome shotgun (WGS) entry which is preliminary data.</text>
</comment>
<keyword evidence="1" id="KW-0175">Coiled coil</keyword>
<evidence type="ECO:0000313" key="6">
    <source>
        <dbReference type="Proteomes" id="UP000260793"/>
    </source>
</evidence>
<feature type="transmembrane region" description="Helical" evidence="2">
    <location>
        <begin position="78"/>
        <end position="98"/>
    </location>
</feature>
<dbReference type="EMBL" id="QRHG01000009">
    <property type="protein sequence ID" value="RHF61881.1"/>
    <property type="molecule type" value="Genomic_DNA"/>
</dbReference>
<evidence type="ECO:0000256" key="2">
    <source>
        <dbReference type="SAM" id="Phobius"/>
    </source>
</evidence>
<dbReference type="AlphaFoldDB" id="A0A3E4LS16"/>
<keyword evidence="2" id="KW-1133">Transmembrane helix</keyword>
<dbReference type="Proteomes" id="UP000285832">
    <property type="component" value="Unassembled WGS sequence"/>
</dbReference>
<dbReference type="RefSeq" id="WP_005611202.1">
    <property type="nucleotide sequence ID" value="NZ_CABKOA010000017.1"/>
</dbReference>
<keyword evidence="2" id="KW-0812">Transmembrane</keyword>
<evidence type="ECO:0000313" key="8">
    <source>
        <dbReference type="Proteomes" id="UP000285832"/>
    </source>
</evidence>
<accession>A0A3E4LS16</accession>
<keyword evidence="2" id="KW-0472">Membrane</keyword>
<evidence type="ECO:0000313" key="7">
    <source>
        <dbReference type="Proteomes" id="UP000284902"/>
    </source>
</evidence>
<dbReference type="Proteomes" id="UP000284902">
    <property type="component" value="Unassembled WGS sequence"/>
</dbReference>
<reference evidence="6 7" key="1">
    <citation type="submission" date="2018-08" db="EMBL/GenBank/DDBJ databases">
        <title>A genome reference for cultivated species of the human gut microbiota.</title>
        <authorList>
            <person name="Zou Y."/>
            <person name="Xue W."/>
            <person name="Luo G."/>
        </authorList>
    </citation>
    <scope>NUCLEOTIDE SEQUENCE [LARGE SCALE GENOMIC DNA]</scope>
    <source>
        <strain evidence="5 8">AM09-9</strain>
        <strain evidence="4 7">AM25-1LB</strain>
        <strain evidence="3 6">TF11-7</strain>
    </source>
</reference>
<evidence type="ECO:0000256" key="1">
    <source>
        <dbReference type="SAM" id="Coils"/>
    </source>
</evidence>
<feature type="transmembrane region" description="Helical" evidence="2">
    <location>
        <begin position="163"/>
        <end position="186"/>
    </location>
</feature>
<gene>
    <name evidence="5" type="ORF">DW116_05675</name>
    <name evidence="4" type="ORF">DW672_05155</name>
    <name evidence="3" type="ORF">DXD17_07355</name>
</gene>
<feature type="coiled-coil region" evidence="1">
    <location>
        <begin position="6"/>
        <end position="36"/>
    </location>
</feature>
<dbReference type="Proteomes" id="UP000260793">
    <property type="component" value="Unassembled WGS sequence"/>
</dbReference>
<evidence type="ECO:0000313" key="4">
    <source>
        <dbReference type="EMBL" id="RHF61881.1"/>
    </source>
</evidence>
<evidence type="ECO:0000313" key="3">
    <source>
        <dbReference type="EMBL" id="RGK40106.1"/>
    </source>
</evidence>
<feature type="transmembrane region" description="Helical" evidence="2">
    <location>
        <begin position="206"/>
        <end position="223"/>
    </location>
</feature>
<dbReference type="GeneID" id="77334772"/>
<dbReference type="EMBL" id="QSQN01000016">
    <property type="protein sequence ID" value="RGK40106.1"/>
    <property type="molecule type" value="Genomic_DNA"/>
</dbReference>
<sequence length="410" mass="45470">MSYDDMPQKQARIEALREEKGRLQKVRQTIAFYEANAASGKVKKAVLPQMAQQIQPAEGAKYSTNGAGKALDRGLMRWILGGGSILLVLLPFLSWITVAGYDVSFFKMASGIEKLNDFLGAFSTDDVRVMQGICIFICCVMIGIAVVNGIAAYCTLRSGKTGWIYGGTIYGMAVFGVLWLFVLYINMKLKEALGSYGDYIKFKMTFPAWLAVILAIVLCVLNANREKLERSFKGETLSGANAVSGTNQGILPITNYYPWEELQLCTLHMTGHAVRNIWMDYKYVGCAGEVDRKSAQIVADIVFKTTKGVFIIPGISWFISQIQRQGETERKSFQAVPFSAQDVINVECMLRTVEVVGTEKKIICDVSVDSGLDCRELLNYRGLSGRQFAVCKEQELKAGKIDSEGMYCTY</sequence>
<name>A0A3E4LS16_9FIRM</name>
<proteinExistence type="predicted"/>
<dbReference type="EMBL" id="QRMI01000011">
    <property type="protein sequence ID" value="RHJ62208.1"/>
    <property type="molecule type" value="Genomic_DNA"/>
</dbReference>
<protein>
    <submittedName>
        <fullName evidence="3">Uncharacterized protein</fullName>
    </submittedName>
</protein>
<organism evidence="3 6">
    <name type="scientific">[Ruminococcus] lactaris</name>
    <dbReference type="NCBI Taxonomy" id="46228"/>
    <lineage>
        <taxon>Bacteria</taxon>
        <taxon>Bacillati</taxon>
        <taxon>Bacillota</taxon>
        <taxon>Clostridia</taxon>
        <taxon>Lachnospirales</taxon>
        <taxon>Lachnospiraceae</taxon>
        <taxon>Mediterraneibacter</taxon>
    </lineage>
</organism>
<feature type="transmembrane region" description="Helical" evidence="2">
    <location>
        <begin position="129"/>
        <end position="151"/>
    </location>
</feature>
<evidence type="ECO:0000313" key="5">
    <source>
        <dbReference type="EMBL" id="RHJ62208.1"/>
    </source>
</evidence>